<organism evidence="1">
    <name type="scientific">viral metagenome</name>
    <dbReference type="NCBI Taxonomy" id="1070528"/>
    <lineage>
        <taxon>unclassified sequences</taxon>
        <taxon>metagenomes</taxon>
        <taxon>organismal metagenomes</taxon>
    </lineage>
</organism>
<sequence>MKAPTDKRNDTIQICVTWACDRFTCSNCTQLLPFRCDEIHMHPDCFRRAVSSVRDWPGVVGMFGGNPCVHPMFETLCDILAEEIPEQRRRGLWSNNLLGHGETVRRTFYPHGRFNLNAHGDAAAAEEIERELPGKLIPHSSAKQSMHSAILVDWRDMGIPPDTWHALREACDINLNWSAGIREVDGDPYVYFCEVAAALDGIRGVNYGIPAEPGWWRWDISRFAQQVANCCNAGCGVPLRIEGSSDVADQYDMSTRWNEALEHHHGRIHRRILETAPVGSCPEATDYMRRRSRPCRG</sequence>
<dbReference type="AlphaFoldDB" id="A0A6M3IQM2"/>
<dbReference type="EMBL" id="MT141375">
    <property type="protein sequence ID" value="QJA59568.1"/>
    <property type="molecule type" value="Genomic_DNA"/>
</dbReference>
<name>A0A6M3IQM2_9ZZZZ</name>
<reference evidence="1" key="1">
    <citation type="submission" date="2020-03" db="EMBL/GenBank/DDBJ databases">
        <title>The deep terrestrial virosphere.</title>
        <authorList>
            <person name="Holmfeldt K."/>
            <person name="Nilsson E."/>
            <person name="Simone D."/>
            <person name="Lopez-Fernandez M."/>
            <person name="Wu X."/>
            <person name="de Brujin I."/>
            <person name="Lundin D."/>
            <person name="Andersson A."/>
            <person name="Bertilsson S."/>
            <person name="Dopson M."/>
        </authorList>
    </citation>
    <scope>NUCLEOTIDE SEQUENCE</scope>
    <source>
        <strain evidence="1">MM415B01265</strain>
    </source>
</reference>
<accession>A0A6M3IQM2</accession>
<protein>
    <submittedName>
        <fullName evidence="1">Uncharacterized protein</fullName>
    </submittedName>
</protein>
<gene>
    <name evidence="1" type="ORF">MM415B01265_0013</name>
</gene>
<evidence type="ECO:0000313" key="1">
    <source>
        <dbReference type="EMBL" id="QJA59568.1"/>
    </source>
</evidence>
<proteinExistence type="predicted"/>